<protein>
    <submittedName>
        <fullName evidence="6">Beta-lactamase-like protein</fullName>
    </submittedName>
</protein>
<reference evidence="6" key="1">
    <citation type="journal article" date="2021" name="Nat. Commun.">
        <title>Genetic determinants of endophytism in the Arabidopsis root mycobiome.</title>
        <authorList>
            <person name="Mesny F."/>
            <person name="Miyauchi S."/>
            <person name="Thiergart T."/>
            <person name="Pickel B."/>
            <person name="Atanasova L."/>
            <person name="Karlsson M."/>
            <person name="Huettel B."/>
            <person name="Barry K.W."/>
            <person name="Haridas S."/>
            <person name="Chen C."/>
            <person name="Bauer D."/>
            <person name="Andreopoulos W."/>
            <person name="Pangilinan J."/>
            <person name="LaButti K."/>
            <person name="Riley R."/>
            <person name="Lipzen A."/>
            <person name="Clum A."/>
            <person name="Drula E."/>
            <person name="Henrissat B."/>
            <person name="Kohler A."/>
            <person name="Grigoriev I.V."/>
            <person name="Martin F.M."/>
            <person name="Hacquard S."/>
        </authorList>
    </citation>
    <scope>NUCLEOTIDE SEQUENCE</scope>
    <source>
        <strain evidence="6">MPI-CAGE-CH-0235</strain>
    </source>
</reference>
<evidence type="ECO:0000256" key="4">
    <source>
        <dbReference type="ARBA" id="ARBA00022833"/>
    </source>
</evidence>
<dbReference type="InterPro" id="IPR036866">
    <property type="entry name" value="RibonucZ/Hydroxyglut_hydro"/>
</dbReference>
<dbReference type="InterPro" id="IPR001279">
    <property type="entry name" value="Metallo-B-lactamas"/>
</dbReference>
<sequence>MSSFNIPPGAAARLYIVDSTSRMHNMSTSMLLGPPVEGFDMFPPLGSWSFLIESSMGTKVLFDLSIPANVESSPPLIAKQLEEFQVEIKPNKDVADILRENGIEPGEVKSVVWSHHHFDHVGDIRTFPSTTELVVGPGFMDEFYPGYPTHPDSHIQESYFTNRKTREISFLEPGVVQIGSFRAHDFFGDGSFYLLDAPGHTIGHLSGLVRTTTGPDTFILMGGDMSHHSGEMRPSSLLPIPDEVVKHQAPRRSPAVCPCGAAFRQLNSHRGRQESEPFFDPIFSSDMQQASQTIRNAQAADARDDIFIVCAHDMDIVGVVDFFPKTANQWKEKGWKQKSLWRFLGDLAAAASVFDVKDTLVA</sequence>
<feature type="domain" description="Metallo-beta-lactamase" evidence="5">
    <location>
        <begin position="46"/>
        <end position="252"/>
    </location>
</feature>
<dbReference type="SUPFAM" id="SSF56281">
    <property type="entry name" value="Metallo-hydrolase/oxidoreductase"/>
    <property type="match status" value="1"/>
</dbReference>
<proteinExistence type="inferred from homology"/>
<dbReference type="AlphaFoldDB" id="A0A8K0SAM0"/>
<evidence type="ECO:0000256" key="3">
    <source>
        <dbReference type="ARBA" id="ARBA00022801"/>
    </source>
</evidence>
<organism evidence="6 7">
    <name type="scientific">Stachybotrys elegans</name>
    <dbReference type="NCBI Taxonomy" id="80388"/>
    <lineage>
        <taxon>Eukaryota</taxon>
        <taxon>Fungi</taxon>
        <taxon>Dikarya</taxon>
        <taxon>Ascomycota</taxon>
        <taxon>Pezizomycotina</taxon>
        <taxon>Sordariomycetes</taxon>
        <taxon>Hypocreomycetidae</taxon>
        <taxon>Hypocreales</taxon>
        <taxon>Stachybotryaceae</taxon>
        <taxon>Stachybotrys</taxon>
    </lineage>
</organism>
<name>A0A8K0SAM0_9HYPO</name>
<dbReference type="SMART" id="SM00849">
    <property type="entry name" value="Lactamase_B"/>
    <property type="match status" value="1"/>
</dbReference>
<dbReference type="GO" id="GO:0046872">
    <property type="term" value="F:metal ion binding"/>
    <property type="evidence" value="ECO:0007669"/>
    <property type="project" value="UniProtKB-KW"/>
</dbReference>
<dbReference type="PANTHER" id="PTHR42978">
    <property type="entry name" value="QUORUM-QUENCHING LACTONASE YTNP-RELATED-RELATED"/>
    <property type="match status" value="1"/>
</dbReference>
<evidence type="ECO:0000313" key="7">
    <source>
        <dbReference type="Proteomes" id="UP000813444"/>
    </source>
</evidence>
<dbReference type="EMBL" id="JAGPNK010000037">
    <property type="protein sequence ID" value="KAH7303250.1"/>
    <property type="molecule type" value="Genomic_DNA"/>
</dbReference>
<keyword evidence="4" id="KW-0862">Zinc</keyword>
<dbReference type="InterPro" id="IPR051013">
    <property type="entry name" value="MBL_superfamily_lactonases"/>
</dbReference>
<keyword evidence="7" id="KW-1185">Reference proteome</keyword>
<dbReference type="PANTHER" id="PTHR42978:SF5">
    <property type="entry name" value="METALLO-BETA-LACTAMASE DOMAIN-CONTAINING PROTEIN"/>
    <property type="match status" value="1"/>
</dbReference>
<evidence type="ECO:0000256" key="1">
    <source>
        <dbReference type="ARBA" id="ARBA00007749"/>
    </source>
</evidence>
<evidence type="ECO:0000313" key="6">
    <source>
        <dbReference type="EMBL" id="KAH7303250.1"/>
    </source>
</evidence>
<accession>A0A8K0SAM0</accession>
<dbReference type="Pfam" id="PF00753">
    <property type="entry name" value="Lactamase_B"/>
    <property type="match status" value="1"/>
</dbReference>
<dbReference type="Gene3D" id="3.60.15.10">
    <property type="entry name" value="Ribonuclease Z/Hydroxyacylglutathione hydrolase-like"/>
    <property type="match status" value="1"/>
</dbReference>
<dbReference type="Proteomes" id="UP000813444">
    <property type="component" value="Unassembled WGS sequence"/>
</dbReference>
<dbReference type="CDD" id="cd07730">
    <property type="entry name" value="metallo-hydrolase-like_MBL-fold"/>
    <property type="match status" value="1"/>
</dbReference>
<keyword evidence="2" id="KW-0479">Metal-binding</keyword>
<keyword evidence="3" id="KW-0378">Hydrolase</keyword>
<dbReference type="GO" id="GO:0016787">
    <property type="term" value="F:hydrolase activity"/>
    <property type="evidence" value="ECO:0007669"/>
    <property type="project" value="UniProtKB-KW"/>
</dbReference>
<comment type="similarity">
    <text evidence="1">Belongs to the metallo-beta-lactamase superfamily.</text>
</comment>
<evidence type="ECO:0000259" key="5">
    <source>
        <dbReference type="SMART" id="SM00849"/>
    </source>
</evidence>
<dbReference type="OrthoDB" id="10250730at2759"/>
<comment type="caution">
    <text evidence="6">The sequence shown here is derived from an EMBL/GenBank/DDBJ whole genome shotgun (WGS) entry which is preliminary data.</text>
</comment>
<gene>
    <name evidence="6" type="ORF">B0I35DRAFT_447060</name>
</gene>
<evidence type="ECO:0000256" key="2">
    <source>
        <dbReference type="ARBA" id="ARBA00022723"/>
    </source>
</evidence>